<comment type="subcellular location">
    <subcellularLocation>
        <location evidence="1">Cell membrane</location>
        <topology evidence="1">Multi-pass membrane protein</topology>
    </subcellularLocation>
</comment>
<feature type="transmembrane region" description="Helical" evidence="6">
    <location>
        <begin position="182"/>
        <end position="203"/>
    </location>
</feature>
<keyword evidence="2" id="KW-1003">Cell membrane</keyword>
<evidence type="ECO:0000256" key="3">
    <source>
        <dbReference type="ARBA" id="ARBA00022692"/>
    </source>
</evidence>
<feature type="transmembrane region" description="Helical" evidence="6">
    <location>
        <begin position="144"/>
        <end position="170"/>
    </location>
</feature>
<feature type="transmembrane region" description="Helical" evidence="6">
    <location>
        <begin position="114"/>
        <end position="132"/>
    </location>
</feature>
<feature type="transmembrane region" description="Helical" evidence="6">
    <location>
        <begin position="240"/>
        <end position="262"/>
    </location>
</feature>
<accession>A0ABU8V9G5</accession>
<dbReference type="EMBL" id="JBBKZU010000001">
    <property type="protein sequence ID" value="MEJ8809852.1"/>
    <property type="molecule type" value="Genomic_DNA"/>
</dbReference>
<evidence type="ECO:0000256" key="5">
    <source>
        <dbReference type="ARBA" id="ARBA00023136"/>
    </source>
</evidence>
<feature type="transmembrane region" description="Helical" evidence="6">
    <location>
        <begin position="215"/>
        <end position="234"/>
    </location>
</feature>
<comment type="caution">
    <text evidence="8">The sequence shown here is derived from an EMBL/GenBank/DDBJ whole genome shotgun (WGS) entry which is preliminary data.</text>
</comment>
<feature type="transmembrane region" description="Helical" evidence="6">
    <location>
        <begin position="37"/>
        <end position="55"/>
    </location>
</feature>
<evidence type="ECO:0000313" key="8">
    <source>
        <dbReference type="EMBL" id="MEJ8809852.1"/>
    </source>
</evidence>
<protein>
    <submittedName>
        <fullName evidence="8">MASE1 domain-containing protein</fullName>
    </submittedName>
</protein>
<evidence type="ECO:0000259" key="7">
    <source>
        <dbReference type="Pfam" id="PF05231"/>
    </source>
</evidence>
<organism evidence="8 9">
    <name type="scientific">Variovorax ureilyticus</name>
    <dbReference type="NCBI Taxonomy" id="1836198"/>
    <lineage>
        <taxon>Bacteria</taxon>
        <taxon>Pseudomonadati</taxon>
        <taxon>Pseudomonadota</taxon>
        <taxon>Betaproteobacteria</taxon>
        <taxon>Burkholderiales</taxon>
        <taxon>Comamonadaceae</taxon>
        <taxon>Variovorax</taxon>
    </lineage>
</organism>
<name>A0ABU8V9G5_9BURK</name>
<feature type="transmembrane region" description="Helical" evidence="6">
    <location>
        <begin position="306"/>
        <end position="323"/>
    </location>
</feature>
<dbReference type="Pfam" id="PF05231">
    <property type="entry name" value="MASE1"/>
    <property type="match status" value="1"/>
</dbReference>
<evidence type="ECO:0000256" key="4">
    <source>
        <dbReference type="ARBA" id="ARBA00022989"/>
    </source>
</evidence>
<keyword evidence="5 6" id="KW-0472">Membrane</keyword>
<feature type="domain" description="MASE1" evidence="7">
    <location>
        <begin position="46"/>
        <end position="323"/>
    </location>
</feature>
<proteinExistence type="predicted"/>
<sequence>MHSPGRPVGCAAWVRAKETLRLNQLDRKEMNIDVRRLPLSHAALWVGLYIATGILSGQFNVATATRAPYVWLPAGVSLAAMLLSRSQSSTPLAFAFALVQSVLSHFGGRDIPSSLVLGTLAGLSPLVASAVVRWMQVPLEGLHLLRAVVVAALISAILLGGGGSLYFAMFKGTPFMLPFGEWSAAIFVGVCISAPLLAVWAQVRPKRSVRRNGPREMVGSIAFVTMVALTWWIFEGDTADWFDAAGATLPIYLPMFCVVIVATVGGARGGTLAVLVLTLICLGYTARGDGPFASQSASPALSLFQAQLYVGMSAMLVLIVHALHDGEAKAYAQAERWRTELELALAGSALVAYTVDPRTQVVQWRGDVERLIGHAAELLPTVEHILARVHPLDRERLRDHWNSPAPAGASAPASLKFRLATPLAPDTWVEFVDQGSSLSDGNGHTAFVAGVWQRQPVKAA</sequence>
<gene>
    <name evidence="8" type="ORF">WKW77_02155</name>
</gene>
<evidence type="ECO:0000313" key="9">
    <source>
        <dbReference type="Proteomes" id="UP001365846"/>
    </source>
</evidence>
<evidence type="ECO:0000256" key="6">
    <source>
        <dbReference type="SAM" id="Phobius"/>
    </source>
</evidence>
<evidence type="ECO:0000256" key="2">
    <source>
        <dbReference type="ARBA" id="ARBA00022475"/>
    </source>
</evidence>
<dbReference type="RefSeq" id="WP_340355168.1">
    <property type="nucleotide sequence ID" value="NZ_JBBKZU010000001.1"/>
</dbReference>
<evidence type="ECO:0000256" key="1">
    <source>
        <dbReference type="ARBA" id="ARBA00004651"/>
    </source>
</evidence>
<reference evidence="8 9" key="1">
    <citation type="submission" date="2024-03" db="EMBL/GenBank/DDBJ databases">
        <title>Novel species of the genus Variovorax.</title>
        <authorList>
            <person name="Liu Q."/>
            <person name="Xin Y.-H."/>
        </authorList>
    </citation>
    <scope>NUCLEOTIDE SEQUENCE [LARGE SCALE GENOMIC DNA]</scope>
    <source>
        <strain evidence="8 9">KACC 18899</strain>
    </source>
</reference>
<feature type="transmembrane region" description="Helical" evidence="6">
    <location>
        <begin position="269"/>
        <end position="286"/>
    </location>
</feature>
<dbReference type="Gene3D" id="3.30.450.20">
    <property type="entry name" value="PAS domain"/>
    <property type="match status" value="1"/>
</dbReference>
<dbReference type="InterPro" id="IPR007895">
    <property type="entry name" value="MASE1"/>
</dbReference>
<keyword evidence="3 6" id="KW-0812">Transmembrane</keyword>
<keyword evidence="4 6" id="KW-1133">Transmembrane helix</keyword>
<dbReference type="Proteomes" id="UP001365846">
    <property type="component" value="Unassembled WGS sequence"/>
</dbReference>
<keyword evidence="9" id="KW-1185">Reference proteome</keyword>